<keyword evidence="1" id="KW-0732">Signal</keyword>
<comment type="caution">
    <text evidence="2">The sequence shown here is derived from an EMBL/GenBank/DDBJ whole genome shotgun (WGS) entry which is preliminary data.</text>
</comment>
<dbReference type="EMBL" id="VDEP01000340">
    <property type="protein sequence ID" value="KAA1100539.1"/>
    <property type="molecule type" value="Genomic_DNA"/>
</dbReference>
<name>A0A5B0PKS0_PUCGR</name>
<protein>
    <submittedName>
        <fullName evidence="2">Uncharacterized protein</fullName>
    </submittedName>
</protein>
<accession>A0A5B0PKS0</accession>
<evidence type="ECO:0000313" key="2">
    <source>
        <dbReference type="EMBL" id="KAA1100539.1"/>
    </source>
</evidence>
<evidence type="ECO:0000256" key="1">
    <source>
        <dbReference type="SAM" id="SignalP"/>
    </source>
</evidence>
<proteinExistence type="predicted"/>
<dbReference type="Proteomes" id="UP000325313">
    <property type="component" value="Unassembled WGS sequence"/>
</dbReference>
<dbReference type="AlphaFoldDB" id="A0A5B0PKS0"/>
<evidence type="ECO:0000313" key="3">
    <source>
        <dbReference type="Proteomes" id="UP000325313"/>
    </source>
</evidence>
<feature type="chain" id="PRO_5022740121" evidence="1">
    <location>
        <begin position="17"/>
        <end position="121"/>
    </location>
</feature>
<organism evidence="2 3">
    <name type="scientific">Puccinia graminis f. sp. tritici</name>
    <dbReference type="NCBI Taxonomy" id="56615"/>
    <lineage>
        <taxon>Eukaryota</taxon>
        <taxon>Fungi</taxon>
        <taxon>Dikarya</taxon>
        <taxon>Basidiomycota</taxon>
        <taxon>Pucciniomycotina</taxon>
        <taxon>Pucciniomycetes</taxon>
        <taxon>Pucciniales</taxon>
        <taxon>Pucciniaceae</taxon>
        <taxon>Puccinia</taxon>
    </lineage>
</organism>
<feature type="signal peptide" evidence="1">
    <location>
        <begin position="1"/>
        <end position="16"/>
    </location>
</feature>
<gene>
    <name evidence="2" type="ORF">PGTUg99_019022</name>
</gene>
<sequence>MLIGLLFISLLGVMDEITCLLSFEDTLNVAAKHTGVFVEKRQQATSISNQGKYPPSLVEIGERITGKKTSKYELESINHQGENDGKILTAEKFLSLNGFSDTYTLQILFNFHQWKKVLLTG</sequence>
<reference evidence="2 3" key="1">
    <citation type="submission" date="2019-05" db="EMBL/GenBank/DDBJ databases">
        <title>Emergence of the Ug99 lineage of the wheat stem rust pathogen through somatic hybridization.</title>
        <authorList>
            <person name="Li F."/>
            <person name="Upadhyaya N.M."/>
            <person name="Sperschneider J."/>
            <person name="Matny O."/>
            <person name="Nguyen-Phuc H."/>
            <person name="Mago R."/>
            <person name="Raley C."/>
            <person name="Miller M.E."/>
            <person name="Silverstein K.A.T."/>
            <person name="Henningsen E."/>
            <person name="Hirsch C.D."/>
            <person name="Visser B."/>
            <person name="Pretorius Z.A."/>
            <person name="Steffenson B.J."/>
            <person name="Schwessinger B."/>
            <person name="Dodds P.N."/>
            <person name="Figueroa M."/>
        </authorList>
    </citation>
    <scope>NUCLEOTIDE SEQUENCE [LARGE SCALE GENOMIC DNA]</scope>
    <source>
        <strain evidence="2 3">Ug99</strain>
    </source>
</reference>